<dbReference type="PANTHER" id="PTHR42856:SF1">
    <property type="entry name" value="ACYL-COENZYME A THIOESTERASE PAAI"/>
    <property type="match status" value="1"/>
</dbReference>
<sequence>MKLFQELPDADSPEFAKFFNSRDSFSHKIGYKAIHASPGKSEYEIETDESFYNPVGLAHGGALFAAMDSSAGAAIAAWIKASGKKFKFMATASAEIKYLKGVQSEKIKVVTEITEQIRSVVKLVSKSINEQNEIVAELYSVWVVKFET</sequence>
<feature type="domain" description="Thioesterase" evidence="1">
    <location>
        <begin position="56"/>
        <end position="124"/>
    </location>
</feature>
<dbReference type="Proteomes" id="UP000298429">
    <property type="component" value="Unassembled WGS sequence"/>
</dbReference>
<dbReference type="AlphaFoldDB" id="A0A5F2BGB7"/>
<protein>
    <submittedName>
        <fullName evidence="2">PaaI family thioesterase</fullName>
    </submittedName>
</protein>
<proteinExistence type="predicted"/>
<accession>A0A5F2BGB7</accession>
<dbReference type="Gene3D" id="3.10.129.10">
    <property type="entry name" value="Hotdog Thioesterase"/>
    <property type="match status" value="1"/>
</dbReference>
<comment type="caution">
    <text evidence="2">The sequence shown here is derived from an EMBL/GenBank/DDBJ whole genome shotgun (WGS) entry which is preliminary data.</text>
</comment>
<evidence type="ECO:0000313" key="3">
    <source>
        <dbReference type="Proteomes" id="UP000298429"/>
    </source>
</evidence>
<dbReference type="CDD" id="cd03443">
    <property type="entry name" value="PaaI_thioesterase"/>
    <property type="match status" value="1"/>
</dbReference>
<evidence type="ECO:0000259" key="1">
    <source>
        <dbReference type="Pfam" id="PF03061"/>
    </source>
</evidence>
<dbReference type="InterPro" id="IPR029069">
    <property type="entry name" value="HotDog_dom_sf"/>
</dbReference>
<gene>
    <name evidence="2" type="ORF">EHQ76_07730</name>
</gene>
<dbReference type="InterPro" id="IPR052723">
    <property type="entry name" value="Acyl-CoA_thioesterase_PaaI"/>
</dbReference>
<dbReference type="PANTHER" id="PTHR42856">
    <property type="entry name" value="ACYL-COENZYME A THIOESTERASE PAAI"/>
    <property type="match status" value="1"/>
</dbReference>
<name>A0A5F2BGB7_9LEPT</name>
<dbReference type="GO" id="GO:0016289">
    <property type="term" value="F:acyl-CoA hydrolase activity"/>
    <property type="evidence" value="ECO:0007669"/>
    <property type="project" value="TreeGrafter"/>
</dbReference>
<dbReference type="RefSeq" id="WP_135670479.1">
    <property type="nucleotide sequence ID" value="NZ_RQGN01000042.1"/>
</dbReference>
<organism evidence="2 3">
    <name type="scientific">Leptospira barantonii</name>
    <dbReference type="NCBI Taxonomy" id="2023184"/>
    <lineage>
        <taxon>Bacteria</taxon>
        <taxon>Pseudomonadati</taxon>
        <taxon>Spirochaetota</taxon>
        <taxon>Spirochaetia</taxon>
        <taxon>Leptospirales</taxon>
        <taxon>Leptospiraceae</taxon>
        <taxon>Leptospira</taxon>
    </lineage>
</organism>
<dbReference type="OrthoDB" id="344408at2"/>
<dbReference type="Pfam" id="PF03061">
    <property type="entry name" value="4HBT"/>
    <property type="match status" value="1"/>
</dbReference>
<dbReference type="InterPro" id="IPR006683">
    <property type="entry name" value="Thioestr_dom"/>
</dbReference>
<dbReference type="SUPFAM" id="SSF54637">
    <property type="entry name" value="Thioesterase/thiol ester dehydrase-isomerase"/>
    <property type="match status" value="1"/>
</dbReference>
<evidence type="ECO:0000313" key="2">
    <source>
        <dbReference type="EMBL" id="TGM04626.1"/>
    </source>
</evidence>
<reference evidence="2 3" key="1">
    <citation type="journal article" date="2019" name="PLoS Negl. Trop. Dis.">
        <title>Revisiting the worldwide diversity of Leptospira species in the environment.</title>
        <authorList>
            <person name="Vincent A.T."/>
            <person name="Schiettekatte O."/>
            <person name="Bourhy P."/>
            <person name="Veyrier F.J."/>
            <person name="Picardeau M."/>
        </authorList>
    </citation>
    <scope>NUCLEOTIDE SEQUENCE [LARGE SCALE GENOMIC DNA]</scope>
    <source>
        <strain evidence="2 3">201702444</strain>
    </source>
</reference>
<dbReference type="EMBL" id="RQGN01000042">
    <property type="protein sequence ID" value="TGM04626.1"/>
    <property type="molecule type" value="Genomic_DNA"/>
</dbReference>